<dbReference type="GO" id="GO:0002098">
    <property type="term" value="P:tRNA wobble uridine modification"/>
    <property type="evidence" value="ECO:0007669"/>
    <property type="project" value="InterPro"/>
</dbReference>
<dbReference type="GO" id="GO:0033588">
    <property type="term" value="C:elongator holoenzyme complex"/>
    <property type="evidence" value="ECO:0007669"/>
    <property type="project" value="InterPro"/>
</dbReference>
<protein>
    <recommendedName>
        <fullName evidence="5">Elongator complex protein 5</fullName>
    </recommendedName>
</protein>
<reference evidence="3" key="1">
    <citation type="submission" date="2023-11" db="EMBL/GenBank/DDBJ databases">
        <authorList>
            <person name="De Vega J J."/>
            <person name="De Vega J J."/>
        </authorList>
    </citation>
    <scope>NUCLEOTIDE SEQUENCE</scope>
</reference>
<evidence type="ECO:0008006" key="5">
    <source>
        <dbReference type="Google" id="ProtNLM"/>
    </source>
</evidence>
<comment type="pathway">
    <text evidence="1">tRNA modification; 5-methoxycarbonylmethyl-2-thiouridine-tRNA biosynthesis.</text>
</comment>
<sequence>MVIALKVTGTWSASSMIATKTMKMNNRRIVVSRCIICSQLNEADSGKSRAQLLVFFNLASMFSPFDLPIGILLLVTDQLSSPADFFVYRTFLEHLKGVTTAQPKKAILLSVSEDIARWKAIAAKSNLNLDQQIASGSLVVIDPPPLLPILNSVLTSMGFVGGSDLLVIVDDLATLDWLGFTVLDITRFVRALYAACRKINATLIVRQHVLTPSGPEPLLDDLFRSMFQLCSYHLEVLPLSSGKSGSVSGQVRSPRVRLFSYDNDRGKVALHAGPGTSSLGVKLLSRNSALQYKLTDNNASFFERGTSAGVL</sequence>
<dbReference type="InterPro" id="IPR018627">
    <property type="entry name" value="ELP6"/>
</dbReference>
<proteinExistence type="inferred from homology"/>
<evidence type="ECO:0000313" key="4">
    <source>
        <dbReference type="Proteomes" id="UP001295794"/>
    </source>
</evidence>
<comment type="caution">
    <text evidence="3">The sequence shown here is derived from an EMBL/GenBank/DDBJ whole genome shotgun (WGS) entry which is preliminary data.</text>
</comment>
<comment type="similarity">
    <text evidence="2">Belongs to the ELP6 family.</text>
</comment>
<keyword evidence="4" id="KW-1185">Reference proteome</keyword>
<accession>A0AAD2K6U1</accession>
<dbReference type="InterPro" id="IPR027417">
    <property type="entry name" value="P-loop_NTPase"/>
</dbReference>
<organism evidence="3 4">
    <name type="scientific">Mycena citricolor</name>
    <dbReference type="NCBI Taxonomy" id="2018698"/>
    <lineage>
        <taxon>Eukaryota</taxon>
        <taxon>Fungi</taxon>
        <taxon>Dikarya</taxon>
        <taxon>Basidiomycota</taxon>
        <taxon>Agaricomycotina</taxon>
        <taxon>Agaricomycetes</taxon>
        <taxon>Agaricomycetidae</taxon>
        <taxon>Agaricales</taxon>
        <taxon>Marasmiineae</taxon>
        <taxon>Mycenaceae</taxon>
        <taxon>Mycena</taxon>
    </lineage>
</organism>
<gene>
    <name evidence="3" type="ORF">MYCIT1_LOCUS33235</name>
</gene>
<dbReference type="PANTHER" id="PTHR16184:SF6">
    <property type="entry name" value="ELONGATOR COMPLEX PROTEIN 6"/>
    <property type="match status" value="1"/>
</dbReference>
<dbReference type="Proteomes" id="UP001295794">
    <property type="component" value="Unassembled WGS sequence"/>
</dbReference>
<evidence type="ECO:0000256" key="2">
    <source>
        <dbReference type="ARBA" id="ARBA00008837"/>
    </source>
</evidence>
<name>A0AAD2K6U1_9AGAR</name>
<dbReference type="Gene3D" id="3.40.50.300">
    <property type="entry name" value="P-loop containing nucleotide triphosphate hydrolases"/>
    <property type="match status" value="1"/>
</dbReference>
<evidence type="ECO:0000313" key="3">
    <source>
        <dbReference type="EMBL" id="CAK5281892.1"/>
    </source>
</evidence>
<evidence type="ECO:0000256" key="1">
    <source>
        <dbReference type="ARBA" id="ARBA00005043"/>
    </source>
</evidence>
<dbReference type="EMBL" id="CAVNYO010000444">
    <property type="protein sequence ID" value="CAK5281892.1"/>
    <property type="molecule type" value="Genomic_DNA"/>
</dbReference>
<dbReference type="AlphaFoldDB" id="A0AAD2K6U1"/>
<dbReference type="PANTHER" id="PTHR16184">
    <property type="entry name" value="ELONGATOR COMPLEX PROTEIN 6"/>
    <property type="match status" value="1"/>
</dbReference>